<dbReference type="Pfam" id="PF01636">
    <property type="entry name" value="APH"/>
    <property type="match status" value="1"/>
</dbReference>
<proteinExistence type="predicted"/>
<keyword evidence="4" id="KW-1185">Reference proteome</keyword>
<evidence type="ECO:0000256" key="1">
    <source>
        <dbReference type="SAM" id="MobiDB-lite"/>
    </source>
</evidence>
<dbReference type="Proteomes" id="UP000540568">
    <property type="component" value="Unassembled WGS sequence"/>
</dbReference>
<dbReference type="InterPro" id="IPR011009">
    <property type="entry name" value="Kinase-like_dom_sf"/>
</dbReference>
<evidence type="ECO:0000259" key="2">
    <source>
        <dbReference type="Pfam" id="PF01636"/>
    </source>
</evidence>
<feature type="region of interest" description="Disordered" evidence="1">
    <location>
        <begin position="1"/>
        <end position="33"/>
    </location>
</feature>
<name>A0A7W3J8I0_9MICO</name>
<gene>
    <name evidence="3" type="ORF">FHX71_002182</name>
</gene>
<feature type="domain" description="Aminoglycoside phosphotransferase" evidence="2">
    <location>
        <begin position="36"/>
        <end position="224"/>
    </location>
</feature>
<evidence type="ECO:0000313" key="4">
    <source>
        <dbReference type="Proteomes" id="UP000540568"/>
    </source>
</evidence>
<reference evidence="3 4" key="1">
    <citation type="submission" date="2020-07" db="EMBL/GenBank/DDBJ databases">
        <title>Sequencing the genomes of 1000 actinobacteria strains.</title>
        <authorList>
            <person name="Klenk H.-P."/>
        </authorList>
    </citation>
    <scope>NUCLEOTIDE SEQUENCE [LARGE SCALE GENOMIC DNA]</scope>
    <source>
        <strain evidence="3 4">DSM 44121</strain>
    </source>
</reference>
<dbReference type="RefSeq" id="WP_182616111.1">
    <property type="nucleotide sequence ID" value="NZ_JACGWV010000001.1"/>
</dbReference>
<dbReference type="EMBL" id="JACGWV010000001">
    <property type="protein sequence ID" value="MBA8808240.1"/>
    <property type="molecule type" value="Genomic_DNA"/>
</dbReference>
<protein>
    <recommendedName>
        <fullName evidence="2">Aminoglycoside phosphotransferase domain-containing protein</fullName>
    </recommendedName>
</protein>
<feature type="compositionally biased region" description="Pro residues" evidence="1">
    <location>
        <begin position="13"/>
        <end position="27"/>
    </location>
</feature>
<evidence type="ECO:0000313" key="3">
    <source>
        <dbReference type="EMBL" id="MBA8808240.1"/>
    </source>
</evidence>
<organism evidence="3 4">
    <name type="scientific">Promicromonospora sukumoe</name>
    <dbReference type="NCBI Taxonomy" id="88382"/>
    <lineage>
        <taxon>Bacteria</taxon>
        <taxon>Bacillati</taxon>
        <taxon>Actinomycetota</taxon>
        <taxon>Actinomycetes</taxon>
        <taxon>Micrococcales</taxon>
        <taxon>Promicromonosporaceae</taxon>
        <taxon>Promicromonospora</taxon>
    </lineage>
</organism>
<sequence>MTDSIPADSTPVEPTPVEPGPAEPVPAGPNSIGPRIGVGREAEVYAWGPDAVVKLYRSGFDGHHTEALALAGLAGYRVAPALVDVVTSDGRPGLVLERLAGADMLDVLRRRPWQVRALARTLAETHLAVHEVLGPADLPDVRQVLAARIGGATLSRELRGFALRLLDGLPSGDRLCHGDYHPGNVMVGGDRVSVIDWPNAARGVPEADHARAILLLQWADPLSAVPRGGPGLAKRGLIAAGRSMLTRGYALTYADGAPGELRDLESWLVVHAAARLSEGVAAERARLLDWLVRAQHAFET</sequence>
<comment type="caution">
    <text evidence="3">The sequence shown here is derived from an EMBL/GenBank/DDBJ whole genome shotgun (WGS) entry which is preliminary data.</text>
</comment>
<dbReference type="AlphaFoldDB" id="A0A7W3J8I0"/>
<accession>A0A7W3J8I0</accession>
<dbReference type="InterPro" id="IPR002575">
    <property type="entry name" value="Aminoglycoside_PTrfase"/>
</dbReference>
<dbReference type="SUPFAM" id="SSF56112">
    <property type="entry name" value="Protein kinase-like (PK-like)"/>
    <property type="match status" value="1"/>
</dbReference>
<dbReference type="Gene3D" id="3.90.1200.10">
    <property type="match status" value="1"/>
</dbReference>